<dbReference type="PRINTS" id="PR00778">
    <property type="entry name" value="HTHARSR"/>
</dbReference>
<gene>
    <name evidence="2" type="ORF">ACFP3V_25545</name>
</gene>
<dbReference type="InterPro" id="IPR011991">
    <property type="entry name" value="ArsR-like_HTH"/>
</dbReference>
<dbReference type="PROSITE" id="PS50987">
    <property type="entry name" value="HTH_ARSR_2"/>
    <property type="match status" value="1"/>
</dbReference>
<evidence type="ECO:0000313" key="2">
    <source>
        <dbReference type="EMBL" id="MFC5910567.1"/>
    </source>
</evidence>
<reference evidence="3" key="1">
    <citation type="journal article" date="2019" name="Int. J. Syst. Evol. Microbiol.">
        <title>The Global Catalogue of Microorganisms (GCM) 10K type strain sequencing project: providing services to taxonomists for standard genome sequencing and annotation.</title>
        <authorList>
            <consortium name="The Broad Institute Genomics Platform"/>
            <consortium name="The Broad Institute Genome Sequencing Center for Infectious Disease"/>
            <person name="Wu L."/>
            <person name="Ma J."/>
        </authorList>
    </citation>
    <scope>NUCLEOTIDE SEQUENCE [LARGE SCALE GENOMIC DNA]</scope>
    <source>
        <strain evidence="3">JCM 4816</strain>
    </source>
</reference>
<dbReference type="RefSeq" id="WP_380587962.1">
    <property type="nucleotide sequence ID" value="NZ_JBHSQJ010000122.1"/>
</dbReference>
<organism evidence="2 3">
    <name type="scientific">Streptacidiphilus monticola</name>
    <dbReference type="NCBI Taxonomy" id="2161674"/>
    <lineage>
        <taxon>Bacteria</taxon>
        <taxon>Bacillati</taxon>
        <taxon>Actinomycetota</taxon>
        <taxon>Actinomycetes</taxon>
        <taxon>Kitasatosporales</taxon>
        <taxon>Streptomycetaceae</taxon>
        <taxon>Streptacidiphilus</taxon>
    </lineage>
</organism>
<dbReference type="Gene3D" id="1.10.10.10">
    <property type="entry name" value="Winged helix-like DNA-binding domain superfamily/Winged helix DNA-binding domain"/>
    <property type="match status" value="1"/>
</dbReference>
<dbReference type="InterPro" id="IPR036390">
    <property type="entry name" value="WH_DNA-bd_sf"/>
</dbReference>
<dbReference type="PANTHER" id="PTHR38600:SF2">
    <property type="entry name" value="SLL0088 PROTEIN"/>
    <property type="match status" value="1"/>
</dbReference>
<dbReference type="NCBIfam" id="NF033788">
    <property type="entry name" value="HTH_metalloreg"/>
    <property type="match status" value="1"/>
</dbReference>
<name>A0ABW1GAB2_9ACTN</name>
<dbReference type="CDD" id="cd00090">
    <property type="entry name" value="HTH_ARSR"/>
    <property type="match status" value="1"/>
</dbReference>
<protein>
    <submittedName>
        <fullName evidence="2">ArsR/SmtB family transcription factor</fullName>
    </submittedName>
</protein>
<dbReference type="InterPro" id="IPR001845">
    <property type="entry name" value="HTH_ArsR_DNA-bd_dom"/>
</dbReference>
<accession>A0ABW1GAB2</accession>
<dbReference type="InterPro" id="IPR036388">
    <property type="entry name" value="WH-like_DNA-bd_sf"/>
</dbReference>
<sequence length="111" mass="12637">MVNYRVDFDQVFHALADPTRRILLERLTQRPASVSDLARPLSMSLPAVLQHVQVLEAAGLVASEKVGRTRICRLEPTTLRAAEGWLRERRTAWELRLDRLGDHLAQQADPE</sequence>
<evidence type="ECO:0000313" key="3">
    <source>
        <dbReference type="Proteomes" id="UP001596174"/>
    </source>
</evidence>
<dbReference type="EMBL" id="JBHSQJ010000122">
    <property type="protein sequence ID" value="MFC5910567.1"/>
    <property type="molecule type" value="Genomic_DNA"/>
</dbReference>
<dbReference type="SUPFAM" id="SSF46785">
    <property type="entry name" value="Winged helix' DNA-binding domain"/>
    <property type="match status" value="1"/>
</dbReference>
<dbReference type="SMART" id="SM00418">
    <property type="entry name" value="HTH_ARSR"/>
    <property type="match status" value="1"/>
</dbReference>
<proteinExistence type="predicted"/>
<dbReference type="Proteomes" id="UP001596174">
    <property type="component" value="Unassembled WGS sequence"/>
</dbReference>
<dbReference type="PANTHER" id="PTHR38600">
    <property type="entry name" value="TRANSCRIPTIONAL REGULATORY PROTEIN"/>
    <property type="match status" value="1"/>
</dbReference>
<dbReference type="Pfam" id="PF12840">
    <property type="entry name" value="HTH_20"/>
    <property type="match status" value="1"/>
</dbReference>
<keyword evidence="3" id="KW-1185">Reference proteome</keyword>
<evidence type="ECO:0000259" key="1">
    <source>
        <dbReference type="PROSITE" id="PS50987"/>
    </source>
</evidence>
<feature type="domain" description="HTH arsR-type" evidence="1">
    <location>
        <begin position="1"/>
        <end position="94"/>
    </location>
</feature>
<comment type="caution">
    <text evidence="2">The sequence shown here is derived from an EMBL/GenBank/DDBJ whole genome shotgun (WGS) entry which is preliminary data.</text>
</comment>